<organism evidence="4 5">
    <name type="scientific">Calicophoron daubneyi</name>
    <name type="common">Rumen fluke</name>
    <name type="synonym">Paramphistomum daubneyi</name>
    <dbReference type="NCBI Taxonomy" id="300641"/>
    <lineage>
        <taxon>Eukaryota</taxon>
        <taxon>Metazoa</taxon>
        <taxon>Spiralia</taxon>
        <taxon>Lophotrochozoa</taxon>
        <taxon>Platyhelminthes</taxon>
        <taxon>Trematoda</taxon>
        <taxon>Digenea</taxon>
        <taxon>Plagiorchiida</taxon>
        <taxon>Pronocephalata</taxon>
        <taxon>Paramphistomoidea</taxon>
        <taxon>Paramphistomidae</taxon>
        <taxon>Calicophoron</taxon>
    </lineage>
</organism>
<evidence type="ECO:0000256" key="1">
    <source>
        <dbReference type="SAM" id="MobiDB-lite"/>
    </source>
</evidence>
<feature type="transmembrane region" description="Helical" evidence="2">
    <location>
        <begin position="362"/>
        <end position="387"/>
    </location>
</feature>
<dbReference type="PANTHER" id="PTHR35711">
    <property type="entry name" value="EXPRESSED PROTEIN"/>
    <property type="match status" value="1"/>
</dbReference>
<dbReference type="Proteomes" id="UP001497525">
    <property type="component" value="Unassembled WGS sequence"/>
</dbReference>
<keyword evidence="2" id="KW-1133">Transmembrane helix</keyword>
<sequence length="548" mass="63203">MPFIRASWDSDGVLTIFAVLLRQYTLWCHARANEVDYYFSHQIKFFEAPTIQIVLGVYIQLQMPSPMLRYKCRLEQYTCDCRDMTYRNVTEHTGEGLSEHLIKEFVSDHAKQVCQDYGFCGALSLDEFLCTNNPTLLTSSHYVEMSFFLDGRVRRDPRSPDQLLTVRERSKRLFKELYRRVISKRWDLIRQFDRLLGGYVSKHKVKMYFRPYQYCMGLSGKLDTIEGECDLCPPGSYTSGWFISPGLPHSAEEQATEAGKRANTSTTSDWLENSAEKQCISCPFNTFNEQMGRMSCVPCPDWHMKPEVADQAKRVQMVGADWIHIACEKNGYEDAKFGQVVTVAFGDKVGDWYKKASQLDCIVLLSFLVALPVFLSVAACFYAYVVLDVGGFLVKVSNTMHLLQVQVAEMVISLSRWEAEEKKAINEAYIQMKLNPPEEEEEEEEKESKQKEEKKDGDEGQGEKDGEEDEDESSDEEEDKDSDEDDDAEEEDDDDEGEDSEEEDEDDEDRGAEEDENDGIQKAKEDEREEYEDQDIAERKRRGRGRHR</sequence>
<feature type="compositionally biased region" description="Basic residues" evidence="1">
    <location>
        <begin position="539"/>
        <end position="548"/>
    </location>
</feature>
<evidence type="ECO:0000256" key="2">
    <source>
        <dbReference type="SAM" id="Phobius"/>
    </source>
</evidence>
<dbReference type="EMBL" id="CAXLJL010000334">
    <property type="protein sequence ID" value="CAL5136535.1"/>
    <property type="molecule type" value="Genomic_DNA"/>
</dbReference>
<protein>
    <recommendedName>
        <fullName evidence="3">Tyrosine-protein kinase ephrin type A/B receptor-like domain-containing protein</fullName>
    </recommendedName>
</protein>
<keyword evidence="2" id="KW-0472">Membrane</keyword>
<dbReference type="InterPro" id="IPR011641">
    <property type="entry name" value="Tyr-kin_ephrin_A/B_rcpt-like"/>
</dbReference>
<keyword evidence="2" id="KW-0812">Transmembrane</keyword>
<accession>A0AAV2THC2</accession>
<evidence type="ECO:0000259" key="3">
    <source>
        <dbReference type="Pfam" id="PF07699"/>
    </source>
</evidence>
<dbReference type="PANTHER" id="PTHR35711:SF1">
    <property type="entry name" value="ECTODERMAL, ISOFORM F"/>
    <property type="match status" value="1"/>
</dbReference>
<feature type="region of interest" description="Disordered" evidence="1">
    <location>
        <begin position="433"/>
        <end position="548"/>
    </location>
</feature>
<dbReference type="AlphaFoldDB" id="A0AAV2THC2"/>
<gene>
    <name evidence="4" type="ORF">CDAUBV1_LOCUS10673</name>
</gene>
<evidence type="ECO:0000313" key="5">
    <source>
        <dbReference type="Proteomes" id="UP001497525"/>
    </source>
</evidence>
<feature type="domain" description="Tyrosine-protein kinase ephrin type A/B receptor-like" evidence="3">
    <location>
        <begin position="274"/>
        <end position="301"/>
    </location>
</feature>
<proteinExistence type="predicted"/>
<name>A0AAV2THC2_CALDB</name>
<dbReference type="Pfam" id="PF07699">
    <property type="entry name" value="Ephrin_rec_like"/>
    <property type="match status" value="1"/>
</dbReference>
<comment type="caution">
    <text evidence="4">The sequence shown here is derived from an EMBL/GenBank/DDBJ whole genome shotgun (WGS) entry which is preliminary data.</text>
</comment>
<evidence type="ECO:0000313" key="4">
    <source>
        <dbReference type="EMBL" id="CAL5136535.1"/>
    </source>
</evidence>
<feature type="compositionally biased region" description="Basic and acidic residues" evidence="1">
    <location>
        <begin position="446"/>
        <end position="464"/>
    </location>
</feature>
<feature type="compositionally biased region" description="Acidic residues" evidence="1">
    <location>
        <begin position="465"/>
        <end position="518"/>
    </location>
</feature>
<reference evidence="4" key="1">
    <citation type="submission" date="2024-06" db="EMBL/GenBank/DDBJ databases">
        <authorList>
            <person name="Liu X."/>
            <person name="Lenzi L."/>
            <person name="Haldenby T S."/>
            <person name="Uol C."/>
        </authorList>
    </citation>
    <scope>NUCLEOTIDE SEQUENCE</scope>
</reference>